<feature type="non-terminal residue" evidence="2">
    <location>
        <position position="1"/>
    </location>
</feature>
<proteinExistence type="predicted"/>
<sequence length="346" mass="39749">KASRKLEKKVVKKEKLEREAEKLKGKQKKQTKKQEKESQKIKYKMEKINAKQMDNDNFSNSSSDSDSSSSSSSNIESIERDDINDGRHQNHNQQGQDGSFSQMRGINYRNWGINLGRSISSTVHKTTSVFKPFENIGHTISQQVHTDVSSIVDQSPSNAFAYENVTPGMIAEDQLAWNQLQKQKRKNQSHQQHQDQNGHHFFHSYPFGYHYPQYQYHHQNQLYPIAKEEQRNSKNERQVHQVINPTPFIPPIIQFPNSPYGYPYLYPTSSQQMQNQFIPYSVPYVGQTNPQTQQPIPSAPVQPLTQTSEIPKQTSQTSSVPTNEQRNEVDTNTGSGNEISKINDQI</sequence>
<protein>
    <submittedName>
        <fullName evidence="2">Uncharacterized protein</fullName>
    </submittedName>
</protein>
<evidence type="ECO:0000313" key="2">
    <source>
        <dbReference type="EMBL" id="KAA6381296.1"/>
    </source>
</evidence>
<gene>
    <name evidence="2" type="ORF">EZS28_023177</name>
</gene>
<accession>A0A5J4VG15</accession>
<feature type="compositionally biased region" description="Basic and acidic residues" evidence="1">
    <location>
        <begin position="77"/>
        <end position="88"/>
    </location>
</feature>
<feature type="compositionally biased region" description="Polar residues" evidence="1">
    <location>
        <begin position="91"/>
        <end position="103"/>
    </location>
</feature>
<feature type="region of interest" description="Disordered" evidence="1">
    <location>
        <begin position="286"/>
        <end position="346"/>
    </location>
</feature>
<dbReference type="EMBL" id="SNRW01007401">
    <property type="protein sequence ID" value="KAA6381296.1"/>
    <property type="molecule type" value="Genomic_DNA"/>
</dbReference>
<name>A0A5J4VG15_9EUKA</name>
<feature type="compositionally biased region" description="Polar residues" evidence="1">
    <location>
        <begin position="303"/>
        <end position="346"/>
    </location>
</feature>
<organism evidence="2 3">
    <name type="scientific">Streblomastix strix</name>
    <dbReference type="NCBI Taxonomy" id="222440"/>
    <lineage>
        <taxon>Eukaryota</taxon>
        <taxon>Metamonada</taxon>
        <taxon>Preaxostyla</taxon>
        <taxon>Oxymonadida</taxon>
        <taxon>Streblomastigidae</taxon>
        <taxon>Streblomastix</taxon>
    </lineage>
</organism>
<evidence type="ECO:0000313" key="3">
    <source>
        <dbReference type="Proteomes" id="UP000324800"/>
    </source>
</evidence>
<feature type="compositionally biased region" description="Basic and acidic residues" evidence="1">
    <location>
        <begin position="32"/>
        <end position="49"/>
    </location>
</feature>
<feature type="region of interest" description="Disordered" evidence="1">
    <location>
        <begin position="18"/>
        <end position="103"/>
    </location>
</feature>
<feature type="compositionally biased region" description="Polar residues" evidence="1">
    <location>
        <begin position="286"/>
        <end position="296"/>
    </location>
</feature>
<reference evidence="2 3" key="1">
    <citation type="submission" date="2019-03" db="EMBL/GenBank/DDBJ databases">
        <title>Single cell metagenomics reveals metabolic interactions within the superorganism composed of flagellate Streblomastix strix and complex community of Bacteroidetes bacteria on its surface.</title>
        <authorList>
            <person name="Treitli S.C."/>
            <person name="Kolisko M."/>
            <person name="Husnik F."/>
            <person name="Keeling P."/>
            <person name="Hampl V."/>
        </authorList>
    </citation>
    <scope>NUCLEOTIDE SEQUENCE [LARGE SCALE GENOMIC DNA]</scope>
    <source>
        <strain evidence="2">ST1C</strain>
    </source>
</reference>
<feature type="compositionally biased region" description="Low complexity" evidence="1">
    <location>
        <begin position="55"/>
        <end position="74"/>
    </location>
</feature>
<evidence type="ECO:0000256" key="1">
    <source>
        <dbReference type="SAM" id="MobiDB-lite"/>
    </source>
</evidence>
<dbReference type="AlphaFoldDB" id="A0A5J4VG15"/>
<dbReference type="Proteomes" id="UP000324800">
    <property type="component" value="Unassembled WGS sequence"/>
</dbReference>
<comment type="caution">
    <text evidence="2">The sequence shown here is derived from an EMBL/GenBank/DDBJ whole genome shotgun (WGS) entry which is preliminary data.</text>
</comment>